<keyword evidence="2" id="KW-1185">Reference proteome</keyword>
<dbReference type="Proteomes" id="UP001162480">
    <property type="component" value="Chromosome 9"/>
</dbReference>
<name>A0AA36F8L0_OCTVU</name>
<protein>
    <recommendedName>
        <fullName evidence="3">Death domain-containing protein</fullName>
    </recommendedName>
</protein>
<dbReference type="EMBL" id="OX597822">
    <property type="protein sequence ID" value="CAI9728482.1"/>
    <property type="molecule type" value="Genomic_DNA"/>
</dbReference>
<dbReference type="CDD" id="cd01670">
    <property type="entry name" value="Death"/>
    <property type="match status" value="1"/>
</dbReference>
<evidence type="ECO:0008006" key="3">
    <source>
        <dbReference type="Google" id="ProtNLM"/>
    </source>
</evidence>
<sequence length="77" mass="8780">MLMGDVLKTSQQVGIFLGVKSVKLFWYFSGNVQEQIFQMLLYWSTHCDPQEVTVDTLRAALVDAESFAALKRLSLHE</sequence>
<evidence type="ECO:0000313" key="1">
    <source>
        <dbReference type="EMBL" id="CAI9728482.1"/>
    </source>
</evidence>
<reference evidence="1" key="1">
    <citation type="submission" date="2023-08" db="EMBL/GenBank/DDBJ databases">
        <authorList>
            <person name="Alioto T."/>
            <person name="Alioto T."/>
            <person name="Gomez Garrido J."/>
        </authorList>
    </citation>
    <scope>NUCLEOTIDE SEQUENCE</scope>
</reference>
<dbReference type="InterPro" id="IPR011029">
    <property type="entry name" value="DEATH-like_dom_sf"/>
</dbReference>
<dbReference type="AlphaFoldDB" id="A0AA36F8L0"/>
<organism evidence="1 2">
    <name type="scientific">Octopus vulgaris</name>
    <name type="common">Common octopus</name>
    <dbReference type="NCBI Taxonomy" id="6645"/>
    <lineage>
        <taxon>Eukaryota</taxon>
        <taxon>Metazoa</taxon>
        <taxon>Spiralia</taxon>
        <taxon>Lophotrochozoa</taxon>
        <taxon>Mollusca</taxon>
        <taxon>Cephalopoda</taxon>
        <taxon>Coleoidea</taxon>
        <taxon>Octopodiformes</taxon>
        <taxon>Octopoda</taxon>
        <taxon>Incirrata</taxon>
        <taxon>Octopodidae</taxon>
        <taxon>Octopus</taxon>
    </lineage>
</organism>
<proteinExistence type="predicted"/>
<dbReference type="Gene3D" id="1.10.533.10">
    <property type="entry name" value="Death Domain, Fas"/>
    <property type="match status" value="1"/>
</dbReference>
<evidence type="ECO:0000313" key="2">
    <source>
        <dbReference type="Proteomes" id="UP001162480"/>
    </source>
</evidence>
<accession>A0AA36F8L0</accession>
<gene>
    <name evidence="1" type="ORF">OCTVUL_1B029040</name>
</gene>
<dbReference type="SUPFAM" id="SSF47986">
    <property type="entry name" value="DEATH domain"/>
    <property type="match status" value="1"/>
</dbReference>